<dbReference type="CDD" id="cd01095">
    <property type="entry name" value="Nitrilotriacetate_monoxgenase"/>
    <property type="match status" value="1"/>
</dbReference>
<feature type="binding site" evidence="6">
    <location>
        <position position="157"/>
    </location>
    <ligand>
        <name>FMN</name>
        <dbReference type="ChEBI" id="CHEBI:58210"/>
    </ligand>
</feature>
<keyword evidence="2 6" id="KW-0288">FMN</keyword>
<dbReference type="Proteomes" id="UP000243904">
    <property type="component" value="Chromosome I"/>
</dbReference>
<dbReference type="GO" id="GO:0004497">
    <property type="term" value="F:monooxygenase activity"/>
    <property type="evidence" value="ECO:0007669"/>
    <property type="project" value="UniProtKB-KW"/>
</dbReference>
<dbReference type="NCBIfam" id="TIGR03860">
    <property type="entry name" value="FMN_nitrolo"/>
    <property type="match status" value="1"/>
</dbReference>
<feature type="binding site" evidence="6">
    <location>
        <position position="228"/>
    </location>
    <ligand>
        <name>FMN</name>
        <dbReference type="ChEBI" id="CHEBI:58210"/>
    </ligand>
</feature>
<dbReference type="PIRSF" id="PIRSF000337">
    <property type="entry name" value="NTA_MOA"/>
    <property type="match status" value="1"/>
</dbReference>
<evidence type="ECO:0000313" key="8">
    <source>
        <dbReference type="EMBL" id="SDS94475.1"/>
    </source>
</evidence>
<keyword evidence="4 8" id="KW-0503">Monooxygenase</keyword>
<dbReference type="InterPro" id="IPR011251">
    <property type="entry name" value="Luciferase-like_dom"/>
</dbReference>
<dbReference type="InterPro" id="IPR016215">
    <property type="entry name" value="NTA_MOA"/>
</dbReference>
<feature type="binding site" evidence="6">
    <location>
        <position position="57"/>
    </location>
    <ligand>
        <name>FMN</name>
        <dbReference type="ChEBI" id="CHEBI:58210"/>
    </ligand>
</feature>
<evidence type="ECO:0000256" key="4">
    <source>
        <dbReference type="ARBA" id="ARBA00023033"/>
    </source>
</evidence>
<dbReference type="RefSeq" id="WP_146688344.1">
    <property type="nucleotide sequence ID" value="NZ_LT629750.1"/>
</dbReference>
<gene>
    <name evidence="8" type="ORF">SAMN05444158_3778</name>
</gene>
<dbReference type="EMBL" id="LT629750">
    <property type="protein sequence ID" value="SDS94475.1"/>
    <property type="molecule type" value="Genomic_DNA"/>
</dbReference>
<comment type="similarity">
    <text evidence="5">Belongs to the NtaA/SnaA/DszA monooxygenase family.</text>
</comment>
<evidence type="ECO:0000256" key="1">
    <source>
        <dbReference type="ARBA" id="ARBA00022630"/>
    </source>
</evidence>
<reference evidence="9" key="1">
    <citation type="submission" date="2016-10" db="EMBL/GenBank/DDBJ databases">
        <authorList>
            <person name="Varghese N."/>
            <person name="Submissions S."/>
        </authorList>
    </citation>
    <scope>NUCLEOTIDE SEQUENCE [LARGE SCALE GENOMIC DNA]</scope>
    <source>
        <strain evidence="9">GAS369</strain>
    </source>
</reference>
<evidence type="ECO:0000256" key="3">
    <source>
        <dbReference type="ARBA" id="ARBA00023002"/>
    </source>
</evidence>
<dbReference type="Pfam" id="PF00296">
    <property type="entry name" value="Bac_luciferase"/>
    <property type="match status" value="1"/>
</dbReference>
<evidence type="ECO:0000256" key="2">
    <source>
        <dbReference type="ARBA" id="ARBA00022643"/>
    </source>
</evidence>
<keyword evidence="9" id="KW-1185">Reference proteome</keyword>
<dbReference type="PANTHER" id="PTHR30011">
    <property type="entry name" value="ALKANESULFONATE MONOOXYGENASE-RELATED"/>
    <property type="match status" value="1"/>
</dbReference>
<feature type="binding site" evidence="6">
    <location>
        <position position="103"/>
    </location>
    <ligand>
        <name>FMN</name>
        <dbReference type="ChEBI" id="CHEBI:58210"/>
    </ligand>
</feature>
<keyword evidence="3" id="KW-0560">Oxidoreductase</keyword>
<evidence type="ECO:0000256" key="5">
    <source>
        <dbReference type="ARBA" id="ARBA00033748"/>
    </source>
</evidence>
<dbReference type="PANTHER" id="PTHR30011:SF16">
    <property type="entry name" value="C2H2 FINGER DOMAIN TRANSCRIPTION FACTOR (EUROFUNG)-RELATED"/>
    <property type="match status" value="1"/>
</dbReference>
<feature type="domain" description="Luciferase-like" evidence="7">
    <location>
        <begin position="25"/>
        <end position="393"/>
    </location>
</feature>
<organism evidence="8 9">
    <name type="scientific">Bradyrhizobium canariense</name>
    <dbReference type="NCBI Taxonomy" id="255045"/>
    <lineage>
        <taxon>Bacteria</taxon>
        <taxon>Pseudomonadati</taxon>
        <taxon>Pseudomonadota</taxon>
        <taxon>Alphaproteobacteria</taxon>
        <taxon>Hyphomicrobiales</taxon>
        <taxon>Nitrobacteraceae</taxon>
        <taxon>Bradyrhizobium</taxon>
    </lineage>
</organism>
<keyword evidence="1 6" id="KW-0285">Flavoprotein</keyword>
<dbReference type="InterPro" id="IPR036661">
    <property type="entry name" value="Luciferase-like_sf"/>
</dbReference>
<evidence type="ECO:0000256" key="6">
    <source>
        <dbReference type="PIRSR" id="PIRSR000337-1"/>
    </source>
</evidence>
<protein>
    <submittedName>
        <fullName evidence="8">FMN-dependent oxidoreductase, nitrilotriacetate monooxygenase family</fullName>
    </submittedName>
</protein>
<accession>A0A1H1WBM0</accession>
<proteinExistence type="inferred from homology"/>
<dbReference type="Gene3D" id="3.20.20.30">
    <property type="entry name" value="Luciferase-like domain"/>
    <property type="match status" value="1"/>
</dbReference>
<dbReference type="AlphaFoldDB" id="A0A1H1WBM0"/>
<evidence type="ECO:0000259" key="7">
    <source>
        <dbReference type="Pfam" id="PF00296"/>
    </source>
</evidence>
<evidence type="ECO:0000313" key="9">
    <source>
        <dbReference type="Proteomes" id="UP000243904"/>
    </source>
</evidence>
<dbReference type="InterPro" id="IPR051260">
    <property type="entry name" value="Diverse_substr_monoxygenases"/>
</dbReference>
<sequence>MTRQMAMVGFLQAQNCTNLPSSWRHPESRDDSMSADYYQEIARILESGKFHMAFFDDRLAMPDRYGNDHAHTVEYGIRCVKMDPIVVLTTMGMVTEKLGLASTCSTTYYEPFDVARRFATLDLMTNGRAAWNVVTSVNDGEAHNMGREQHLAHDLRYDRADEFMEVVLGHWDSWEDGSLIIDKKSGRFADPTKVKRLDHNGAFFKSRGPFTVPRSQQGHPVIIQAGASGRGQRFAGRWGEVIFTAARNLANARQGYDAIKNEAAKIGRDPDQMFLCNLITPVCAATKAEAEDKMALIHKLPLEIDALSLLAEGLNFDFGAKGIDEPLTTEELQGMQGMLGIRDGVLKTSGKTNPSTRDFITFSGRGQTQDAIVGGPKEMADKLEEMFVNRGCDGFVIAATYVPGSYADFVRHVVPELQRRGLFHKDYTGKTLRENLGLRRPAAGAWKTPPRVAAE</sequence>
<name>A0A1H1WBM0_9BRAD</name>
<dbReference type="SUPFAM" id="SSF51679">
    <property type="entry name" value="Bacterial luciferase-like"/>
    <property type="match status" value="1"/>
</dbReference>
<dbReference type="GO" id="GO:0016705">
    <property type="term" value="F:oxidoreductase activity, acting on paired donors, with incorporation or reduction of molecular oxygen"/>
    <property type="evidence" value="ECO:0007669"/>
    <property type="project" value="InterPro"/>
</dbReference>
<feature type="binding site" evidence="6">
    <location>
        <position position="153"/>
    </location>
    <ligand>
        <name>FMN</name>
        <dbReference type="ChEBI" id="CHEBI:58210"/>
    </ligand>
</feature>